<protein>
    <recommendedName>
        <fullName evidence="3">DUF333 domain-containing protein</fullName>
    </recommendedName>
</protein>
<reference evidence="2" key="1">
    <citation type="submission" date="2024-07" db="EMBL/GenBank/DDBJ databases">
        <authorList>
            <person name="Biller S.J."/>
        </authorList>
    </citation>
    <scope>NUCLEOTIDE SEQUENCE</scope>
    <source>
        <strain evidence="2">WC2429</strain>
    </source>
</reference>
<name>A0AB39WJ21_9FLAO</name>
<accession>A0AB39WJ21</accession>
<organism evidence="2">
    <name type="scientific">Flavobacterium sp. WC2429</name>
    <dbReference type="NCBI Taxonomy" id="3234140"/>
    <lineage>
        <taxon>Bacteria</taxon>
        <taxon>Pseudomonadati</taxon>
        <taxon>Bacteroidota</taxon>
        <taxon>Flavobacteriia</taxon>
        <taxon>Flavobacteriales</taxon>
        <taxon>Flavobacteriaceae</taxon>
        <taxon>Flavobacterium</taxon>
    </lineage>
</organism>
<keyword evidence="1" id="KW-0732">Signal</keyword>
<feature type="chain" id="PRO_5044249423" description="DUF333 domain-containing protein" evidence="1">
    <location>
        <begin position="26"/>
        <end position="87"/>
    </location>
</feature>
<evidence type="ECO:0008006" key="3">
    <source>
        <dbReference type="Google" id="ProtNLM"/>
    </source>
</evidence>
<dbReference type="Pfam" id="PF20130">
    <property type="entry name" value="DUF6520"/>
    <property type="match status" value="1"/>
</dbReference>
<evidence type="ECO:0000313" key="2">
    <source>
        <dbReference type="EMBL" id="XDV01650.1"/>
    </source>
</evidence>
<dbReference type="EMBL" id="CP165627">
    <property type="protein sequence ID" value="XDV01650.1"/>
    <property type="molecule type" value="Genomic_DNA"/>
</dbReference>
<feature type="signal peptide" evidence="1">
    <location>
        <begin position="1"/>
        <end position="25"/>
    </location>
</feature>
<dbReference type="RefSeq" id="WP_369765274.1">
    <property type="nucleotide sequence ID" value="NZ_CP165627.1"/>
</dbReference>
<dbReference type="AlphaFoldDB" id="A0AB39WJ21"/>
<evidence type="ECO:0000256" key="1">
    <source>
        <dbReference type="SAM" id="SignalP"/>
    </source>
</evidence>
<sequence>MKKLIVPMLVIVAAATSAFSTNASAKRSSALVPGFIPHNAQGTDCELKNSCSNVNNGIVCRVGQVSTGAQLKIMNDNDECVLTGYKP</sequence>
<proteinExistence type="predicted"/>
<gene>
    <name evidence="2" type="ORF">AB3G32_15130</name>
</gene>
<dbReference type="InterPro" id="IPR045391">
    <property type="entry name" value="DUF6520"/>
</dbReference>